<feature type="transmembrane region" description="Helical" evidence="1">
    <location>
        <begin position="78"/>
        <end position="99"/>
    </location>
</feature>
<evidence type="ECO:0000313" key="2">
    <source>
        <dbReference type="EMBL" id="ANV97719.1"/>
    </source>
</evidence>
<gene>
    <name evidence="2" type="ORF">BBW65_02370</name>
</gene>
<keyword evidence="1" id="KW-0812">Transmembrane</keyword>
<dbReference type="RefSeq" id="WP_066339170.1">
    <property type="nucleotide sequence ID" value="NZ_CP016503.1"/>
</dbReference>
<evidence type="ECO:0000256" key="1">
    <source>
        <dbReference type="SAM" id="Phobius"/>
    </source>
</evidence>
<organism evidence="2 3">
    <name type="scientific">Helicobacter enhydrae</name>
    <dbReference type="NCBI Taxonomy" id="222136"/>
    <lineage>
        <taxon>Bacteria</taxon>
        <taxon>Pseudomonadati</taxon>
        <taxon>Campylobacterota</taxon>
        <taxon>Epsilonproteobacteria</taxon>
        <taxon>Campylobacterales</taxon>
        <taxon>Helicobacteraceae</taxon>
        <taxon>Helicobacter</taxon>
    </lineage>
</organism>
<dbReference type="KEGG" id="het:BBW65_02370"/>
<feature type="transmembrane region" description="Helical" evidence="1">
    <location>
        <begin position="20"/>
        <end position="37"/>
    </location>
</feature>
<accession>A0A1B1U4P5</accession>
<dbReference type="EMBL" id="CP016503">
    <property type="protein sequence ID" value="ANV97719.1"/>
    <property type="molecule type" value="Genomic_DNA"/>
</dbReference>
<keyword evidence="3" id="KW-1185">Reference proteome</keyword>
<dbReference type="AlphaFoldDB" id="A0A1B1U4P5"/>
<dbReference type="STRING" id="222136.BBW65_02370"/>
<feature type="transmembrane region" description="Helical" evidence="1">
    <location>
        <begin position="49"/>
        <end position="72"/>
    </location>
</feature>
<name>A0A1B1U4P5_9HELI</name>
<keyword evidence="1" id="KW-1133">Transmembrane helix</keyword>
<protein>
    <recommendedName>
        <fullName evidence="4">TerC family integral membrane protein</fullName>
    </recommendedName>
</protein>
<sequence>MNELNLIAQAFSSLTFYHKFFSAFFALPFVLNLFNLYTIKNFATLNKKIWFYMPLIFFLLSVAIFSGLTLIFMQQVFFSLRIVAMSLFCLFVLIAEITRIKRLKIARRTNEQAMLDYIRFCKKIYSLDLLLFAIVFWGI</sequence>
<reference evidence="3" key="1">
    <citation type="submission" date="2016-07" db="EMBL/GenBank/DDBJ databases">
        <authorList>
            <person name="Florea S."/>
            <person name="Webb J.S."/>
            <person name="Jaromczyk J."/>
            <person name="Schardl C.L."/>
        </authorList>
    </citation>
    <scope>NUCLEOTIDE SEQUENCE [LARGE SCALE GENOMIC DNA]</scope>
    <source>
        <strain evidence="3">MIT 01-6242</strain>
    </source>
</reference>
<evidence type="ECO:0008006" key="4">
    <source>
        <dbReference type="Google" id="ProtNLM"/>
    </source>
</evidence>
<dbReference type="OrthoDB" id="5329781at2"/>
<keyword evidence="1" id="KW-0472">Membrane</keyword>
<dbReference type="Proteomes" id="UP000092884">
    <property type="component" value="Chromosome"/>
</dbReference>
<evidence type="ECO:0000313" key="3">
    <source>
        <dbReference type="Proteomes" id="UP000092884"/>
    </source>
</evidence>
<proteinExistence type="predicted"/>